<dbReference type="AlphaFoldDB" id="A0A840UTN1"/>
<evidence type="ECO:0000313" key="3">
    <source>
        <dbReference type="EMBL" id="MBB5349035.1"/>
    </source>
</evidence>
<accession>A0A840UTN1</accession>
<dbReference type="SUPFAM" id="SSF159594">
    <property type="entry name" value="XCC0632-like"/>
    <property type="match status" value="1"/>
</dbReference>
<dbReference type="RefSeq" id="WP_183351850.1">
    <property type="nucleotide sequence ID" value="NZ_JACHEO010000018.1"/>
</dbReference>
<evidence type="ECO:0000313" key="4">
    <source>
        <dbReference type="Proteomes" id="UP000539642"/>
    </source>
</evidence>
<evidence type="ECO:0000256" key="1">
    <source>
        <dbReference type="SAM" id="Phobius"/>
    </source>
</evidence>
<evidence type="ECO:0000259" key="2">
    <source>
        <dbReference type="Pfam" id="PF03886"/>
    </source>
</evidence>
<organism evidence="3 4">
    <name type="scientific">Desulfoprunum benzoelyticum</name>
    <dbReference type="NCBI Taxonomy" id="1506996"/>
    <lineage>
        <taxon>Bacteria</taxon>
        <taxon>Pseudomonadati</taxon>
        <taxon>Thermodesulfobacteriota</taxon>
        <taxon>Desulfobulbia</taxon>
        <taxon>Desulfobulbales</taxon>
        <taxon>Desulfobulbaceae</taxon>
        <taxon>Desulfoprunum</taxon>
    </lineage>
</organism>
<dbReference type="Proteomes" id="UP000539642">
    <property type="component" value="Unassembled WGS sequence"/>
</dbReference>
<reference evidence="3 4" key="1">
    <citation type="submission" date="2020-08" db="EMBL/GenBank/DDBJ databases">
        <title>Genomic Encyclopedia of Type Strains, Phase IV (KMG-IV): sequencing the most valuable type-strain genomes for metagenomic binning, comparative biology and taxonomic classification.</title>
        <authorList>
            <person name="Goeker M."/>
        </authorList>
    </citation>
    <scope>NUCLEOTIDE SEQUENCE [LARGE SCALE GENOMIC DNA]</scope>
    <source>
        <strain evidence="3 4">DSM 28570</strain>
    </source>
</reference>
<comment type="caution">
    <text evidence="3">The sequence shown here is derived from an EMBL/GenBank/DDBJ whole genome shotgun (WGS) entry which is preliminary data.</text>
</comment>
<keyword evidence="1" id="KW-0812">Transmembrane</keyword>
<keyword evidence="1" id="KW-0472">Membrane</keyword>
<dbReference type="InterPro" id="IPR005586">
    <property type="entry name" value="ABC_trans_aux"/>
</dbReference>
<protein>
    <submittedName>
        <fullName evidence="3">Cholesterol transport system auxiliary component</fullName>
    </submittedName>
</protein>
<dbReference type="EMBL" id="JACHEO010000018">
    <property type="protein sequence ID" value="MBB5349035.1"/>
    <property type="molecule type" value="Genomic_DNA"/>
</dbReference>
<dbReference type="Pfam" id="PF03886">
    <property type="entry name" value="ABC_trans_aux"/>
    <property type="match status" value="1"/>
</dbReference>
<sequence length="221" mass="24144">MIPAVNQTQRYWYGAMVLLLASLLSGCSMLLPAKSPPPTLYSFDSPESMMEKRPAQPLKTGAPALIISTPRAASGFDSRQIVYIRKLHTFEYFRQSQWVDTPAAMLLPLMVTALERSGQFSAVIQAPTSAAGQLRLDVEIVRLQHEFLKIPGSVHFTLRAHLLDSATRKILGSREFDASVPSASDDPYGGVLAASSAVRIVIEELVLFCGQTAGKLPEMQP</sequence>
<gene>
    <name evidence="3" type="ORF">HNQ81_002782</name>
</gene>
<feature type="transmembrane region" description="Helical" evidence="1">
    <location>
        <begin position="12"/>
        <end position="31"/>
    </location>
</feature>
<proteinExistence type="predicted"/>
<dbReference type="Gene3D" id="3.40.50.10610">
    <property type="entry name" value="ABC-type transport auxiliary lipoprotein component"/>
    <property type="match status" value="1"/>
</dbReference>
<keyword evidence="1" id="KW-1133">Transmembrane helix</keyword>
<name>A0A840UTN1_9BACT</name>
<keyword evidence="4" id="KW-1185">Reference proteome</keyword>
<feature type="domain" description="ABC-type transport auxiliary lipoprotein component" evidence="2">
    <location>
        <begin position="55"/>
        <end position="203"/>
    </location>
</feature>